<dbReference type="InterPro" id="IPR027612">
    <property type="entry name" value="Put_MTase_LIC12133"/>
</dbReference>
<gene>
    <name evidence="1" type="ORF">A3C06_02910</name>
</gene>
<dbReference type="STRING" id="1802312.A3C06_02910"/>
<name>A0A1G2MTV5_9BACT</name>
<proteinExistence type="predicted"/>
<dbReference type="Proteomes" id="UP000177565">
    <property type="component" value="Unassembled WGS sequence"/>
</dbReference>
<sequence length="275" mass="31580">MKRYPLKIIKAMTPPIIWDMAHSIAHPQPKQYSGDYKTWSEARTLTTGYDTPLILEKVKNAALRVKHGEAAFERDSVNFDHIEYSWPVLAGLLWIASVNENTLSAIDIGGSLGSSYYQNKNFLSHVRPLTWSIVEQKHFVQFGNQHLADEHLKFYDDLKNCAAVVHPQVILLSSVLPYLEKPYDLLHTIKELRPQYIIVDRTPFFTGNTPDRITIQKSSPKVYDASYPARFLNERKFLRFFTSDYEIVADWKALAGDINLGKETATDKGFIFKIK</sequence>
<accession>A0A1G2MTV5</accession>
<protein>
    <recommendedName>
        <fullName evidence="3">Methyltransferase, TIGR04325 family</fullName>
    </recommendedName>
</protein>
<evidence type="ECO:0000313" key="1">
    <source>
        <dbReference type="EMBL" id="OHA26502.1"/>
    </source>
</evidence>
<evidence type="ECO:0000313" key="2">
    <source>
        <dbReference type="Proteomes" id="UP000177565"/>
    </source>
</evidence>
<dbReference type="AlphaFoldDB" id="A0A1G2MTV5"/>
<reference evidence="1 2" key="1">
    <citation type="journal article" date="2016" name="Nat. Commun.">
        <title>Thousands of microbial genomes shed light on interconnected biogeochemical processes in an aquifer system.</title>
        <authorList>
            <person name="Anantharaman K."/>
            <person name="Brown C.T."/>
            <person name="Hug L.A."/>
            <person name="Sharon I."/>
            <person name="Castelle C.J."/>
            <person name="Probst A.J."/>
            <person name="Thomas B.C."/>
            <person name="Singh A."/>
            <person name="Wilkins M.J."/>
            <person name="Karaoz U."/>
            <person name="Brodie E.L."/>
            <person name="Williams K.H."/>
            <person name="Hubbard S.S."/>
            <person name="Banfield J.F."/>
        </authorList>
    </citation>
    <scope>NUCLEOTIDE SEQUENCE [LARGE SCALE GENOMIC DNA]</scope>
</reference>
<comment type="caution">
    <text evidence="1">The sequence shown here is derived from an EMBL/GenBank/DDBJ whole genome shotgun (WGS) entry which is preliminary data.</text>
</comment>
<dbReference type="NCBIfam" id="TIGR04325">
    <property type="entry name" value="MTase_LIC12133"/>
    <property type="match status" value="1"/>
</dbReference>
<organism evidence="1 2">
    <name type="scientific">Candidatus Taylorbacteria bacterium RIFCSPHIGHO2_02_FULL_46_13</name>
    <dbReference type="NCBI Taxonomy" id="1802312"/>
    <lineage>
        <taxon>Bacteria</taxon>
        <taxon>Candidatus Tayloriibacteriota</taxon>
    </lineage>
</organism>
<dbReference type="EMBL" id="MHRQ01000020">
    <property type="protein sequence ID" value="OHA26502.1"/>
    <property type="molecule type" value="Genomic_DNA"/>
</dbReference>
<evidence type="ECO:0008006" key="3">
    <source>
        <dbReference type="Google" id="ProtNLM"/>
    </source>
</evidence>